<evidence type="ECO:0000313" key="5">
    <source>
        <dbReference type="Proteomes" id="UP000179807"/>
    </source>
</evidence>
<gene>
    <name evidence="4" type="ORF">TRFO_09157</name>
</gene>
<dbReference type="OrthoDB" id="437889at2759"/>
<protein>
    <submittedName>
        <fullName evidence="4">Rho GTPase activating protein</fullName>
    </submittedName>
</protein>
<evidence type="ECO:0000313" key="4">
    <source>
        <dbReference type="EMBL" id="OHS97991.1"/>
    </source>
</evidence>
<dbReference type="GeneID" id="94829411"/>
<dbReference type="SUPFAM" id="SSF48350">
    <property type="entry name" value="GTPase activation domain, GAP"/>
    <property type="match status" value="1"/>
</dbReference>
<dbReference type="RefSeq" id="XP_068351128.1">
    <property type="nucleotide sequence ID" value="XM_068494707.1"/>
</dbReference>
<sequence>MDIESTGNLIGRFYACKSFSSDKYFFHNPITNETTWNLPRFFQEILSAETMLPFDISDYKIDYTNDNSKENVNITEKNDQNSQTEDEINTSKMKDNPEITDSKDDSIKESTKKISSLDSDNFNYTNDFGREFMTLQPSFSTHTRTTKRRKTKNKSLLENFQESTFSLEDSPIQKEIIEYLPPSIKADKDELISFRDFALLNFNLKIKKSKNKKITIDDIITADLLPKNIPLLKKSYESKINVKTSQKIYDLIIHYSTTQNKTNKPNESLQIVHLIQNNLNLIDETFMELFKQVNGNTSVEASNQIWDLILILSTIFVSSPLTQKVIRSFLATKSFVTNKNIASKSQLCYIRFLARCITNENIQRKITDNFILSIPNHINDNNYTQGGGFSIGASIYELFFHQRRKNPNLRIPLFLHKICEKIIQCNNKNPKEGIFKLPGNKLSVDKMVDDLDTNQFDFNNEDYDVFDLASLLKRFLGEMPESLINEELVEEIKSKKNYIEIVERLGTIQRNTLGYIVGFLKKFLTISNIGLTPLSMTFGTNIMRVNSIDPMKIKELTEVAKIFMSNLIETWDVSFIYPIDI</sequence>
<dbReference type="AlphaFoldDB" id="A0A1J4JI65"/>
<reference evidence="4" key="1">
    <citation type="submission" date="2016-10" db="EMBL/GenBank/DDBJ databases">
        <authorList>
            <person name="Benchimol M."/>
            <person name="Almeida L.G."/>
            <person name="Vasconcelos A.T."/>
            <person name="Perreira-Neves A."/>
            <person name="Rosa I.A."/>
            <person name="Tasca T."/>
            <person name="Bogo M.R."/>
            <person name="de Souza W."/>
        </authorList>
    </citation>
    <scope>NUCLEOTIDE SEQUENCE [LARGE SCALE GENOMIC DNA]</scope>
    <source>
        <strain evidence="4">K</strain>
    </source>
</reference>
<dbReference type="Gene3D" id="1.10.555.10">
    <property type="entry name" value="Rho GTPase activation protein"/>
    <property type="match status" value="1"/>
</dbReference>
<dbReference type="InterPro" id="IPR000198">
    <property type="entry name" value="RhoGAP_dom"/>
</dbReference>
<dbReference type="InterPro" id="IPR008936">
    <property type="entry name" value="Rho_GTPase_activation_prot"/>
</dbReference>
<accession>A0A1J4JI65</accession>
<feature type="compositionally biased region" description="Polar residues" evidence="1">
    <location>
        <begin position="74"/>
        <end position="83"/>
    </location>
</feature>
<evidence type="ECO:0000259" key="2">
    <source>
        <dbReference type="PROSITE" id="PS50238"/>
    </source>
</evidence>
<keyword evidence="5" id="KW-1185">Reference proteome</keyword>
<proteinExistence type="predicted"/>
<dbReference type="EMBL" id="MLAK01001082">
    <property type="protein sequence ID" value="OHS97991.1"/>
    <property type="molecule type" value="Genomic_DNA"/>
</dbReference>
<dbReference type="Pfam" id="PF00784">
    <property type="entry name" value="MyTH4"/>
    <property type="match status" value="1"/>
</dbReference>
<dbReference type="GO" id="GO:0005737">
    <property type="term" value="C:cytoplasm"/>
    <property type="evidence" value="ECO:0007669"/>
    <property type="project" value="TreeGrafter"/>
</dbReference>
<feature type="domain" description="Rho-GAP" evidence="2">
    <location>
        <begin position="393"/>
        <end position="575"/>
    </location>
</feature>
<dbReference type="InterPro" id="IPR038185">
    <property type="entry name" value="MyTH4_dom_sf"/>
</dbReference>
<dbReference type="PANTHER" id="PTHR45876:SF8">
    <property type="entry name" value="FI04035P"/>
    <property type="match status" value="1"/>
</dbReference>
<dbReference type="CDD" id="cd00159">
    <property type="entry name" value="RhoGAP"/>
    <property type="match status" value="1"/>
</dbReference>
<dbReference type="GO" id="GO:0005856">
    <property type="term" value="C:cytoskeleton"/>
    <property type="evidence" value="ECO:0007669"/>
    <property type="project" value="InterPro"/>
</dbReference>
<dbReference type="GO" id="GO:0005096">
    <property type="term" value="F:GTPase activator activity"/>
    <property type="evidence" value="ECO:0007669"/>
    <property type="project" value="TreeGrafter"/>
</dbReference>
<dbReference type="Proteomes" id="UP000179807">
    <property type="component" value="Unassembled WGS sequence"/>
</dbReference>
<comment type="caution">
    <text evidence="4">The sequence shown here is derived from an EMBL/GenBank/DDBJ whole genome shotgun (WGS) entry which is preliminary data.</text>
</comment>
<dbReference type="SMART" id="SM00324">
    <property type="entry name" value="RhoGAP"/>
    <property type="match status" value="1"/>
</dbReference>
<name>A0A1J4JI65_9EUKA</name>
<evidence type="ECO:0000259" key="3">
    <source>
        <dbReference type="PROSITE" id="PS51016"/>
    </source>
</evidence>
<organism evidence="4 5">
    <name type="scientific">Tritrichomonas foetus</name>
    <dbReference type="NCBI Taxonomy" id="1144522"/>
    <lineage>
        <taxon>Eukaryota</taxon>
        <taxon>Metamonada</taxon>
        <taxon>Parabasalia</taxon>
        <taxon>Tritrichomonadida</taxon>
        <taxon>Tritrichomonadidae</taxon>
        <taxon>Tritrichomonas</taxon>
    </lineage>
</organism>
<dbReference type="PROSITE" id="PS51016">
    <property type="entry name" value="MYTH4"/>
    <property type="match status" value="1"/>
</dbReference>
<dbReference type="Gene3D" id="1.25.40.530">
    <property type="entry name" value="MyTH4 domain"/>
    <property type="match status" value="1"/>
</dbReference>
<dbReference type="PANTHER" id="PTHR45876">
    <property type="entry name" value="FI04035P"/>
    <property type="match status" value="1"/>
</dbReference>
<feature type="compositionally biased region" description="Basic and acidic residues" evidence="1">
    <location>
        <begin position="92"/>
        <end position="107"/>
    </location>
</feature>
<feature type="region of interest" description="Disordered" evidence="1">
    <location>
        <begin position="74"/>
        <end position="107"/>
    </location>
</feature>
<dbReference type="PROSITE" id="PS50238">
    <property type="entry name" value="RHOGAP"/>
    <property type="match status" value="1"/>
</dbReference>
<dbReference type="GO" id="GO:0007165">
    <property type="term" value="P:signal transduction"/>
    <property type="evidence" value="ECO:0007669"/>
    <property type="project" value="InterPro"/>
</dbReference>
<evidence type="ECO:0000256" key="1">
    <source>
        <dbReference type="SAM" id="MobiDB-lite"/>
    </source>
</evidence>
<dbReference type="Pfam" id="PF00620">
    <property type="entry name" value="RhoGAP"/>
    <property type="match status" value="1"/>
</dbReference>
<feature type="domain" description="MyTH4" evidence="3">
    <location>
        <begin position="222"/>
        <end position="372"/>
    </location>
</feature>
<dbReference type="InterPro" id="IPR000857">
    <property type="entry name" value="MyTH4_dom"/>
</dbReference>
<dbReference type="VEuPathDB" id="TrichDB:TRFO_09157"/>